<evidence type="ECO:0000256" key="9">
    <source>
        <dbReference type="RuleBase" id="RU000488"/>
    </source>
</evidence>
<dbReference type="SUPFAM" id="SSF103506">
    <property type="entry name" value="Mitochondrial carrier"/>
    <property type="match status" value="1"/>
</dbReference>
<gene>
    <name evidence="10" type="ORF">Nepgr_031586</name>
</gene>
<dbReference type="InterPro" id="IPR018108">
    <property type="entry name" value="MCP_transmembrane"/>
</dbReference>
<evidence type="ECO:0000313" key="11">
    <source>
        <dbReference type="Proteomes" id="UP001279734"/>
    </source>
</evidence>
<evidence type="ECO:0000256" key="5">
    <source>
        <dbReference type="ARBA" id="ARBA00022737"/>
    </source>
</evidence>
<dbReference type="EMBL" id="BSYO01000037">
    <property type="protein sequence ID" value="GMH29743.1"/>
    <property type="molecule type" value="Genomic_DNA"/>
</dbReference>
<keyword evidence="4 8" id="KW-0812">Transmembrane</keyword>
<keyword evidence="6" id="KW-1133">Transmembrane helix</keyword>
<organism evidence="10 11">
    <name type="scientific">Nepenthes gracilis</name>
    <name type="common">Slender pitcher plant</name>
    <dbReference type="NCBI Taxonomy" id="150966"/>
    <lineage>
        <taxon>Eukaryota</taxon>
        <taxon>Viridiplantae</taxon>
        <taxon>Streptophyta</taxon>
        <taxon>Embryophyta</taxon>
        <taxon>Tracheophyta</taxon>
        <taxon>Spermatophyta</taxon>
        <taxon>Magnoliopsida</taxon>
        <taxon>eudicotyledons</taxon>
        <taxon>Gunneridae</taxon>
        <taxon>Pentapetalae</taxon>
        <taxon>Caryophyllales</taxon>
        <taxon>Nepenthaceae</taxon>
        <taxon>Nepenthes</taxon>
    </lineage>
</organism>
<keyword evidence="5" id="KW-0677">Repeat</keyword>
<dbReference type="Gene3D" id="1.50.40.10">
    <property type="entry name" value="Mitochondrial carrier domain"/>
    <property type="match status" value="2"/>
</dbReference>
<dbReference type="PROSITE" id="PS50920">
    <property type="entry name" value="SOLCAR"/>
    <property type="match status" value="3"/>
</dbReference>
<protein>
    <submittedName>
        <fullName evidence="10">Uncharacterized protein</fullName>
    </submittedName>
</protein>
<keyword evidence="11" id="KW-1185">Reference proteome</keyword>
<evidence type="ECO:0000256" key="2">
    <source>
        <dbReference type="ARBA" id="ARBA00006375"/>
    </source>
</evidence>
<dbReference type="InterPro" id="IPR023395">
    <property type="entry name" value="MCP_dom_sf"/>
</dbReference>
<keyword evidence="3 9" id="KW-0813">Transport</keyword>
<dbReference type="AlphaFoldDB" id="A0AAD3Y594"/>
<keyword evidence="7 8" id="KW-0472">Membrane</keyword>
<name>A0AAD3Y594_NEPGR</name>
<dbReference type="PANTHER" id="PTHR45667">
    <property type="entry name" value="S-ADENOSYLMETHIONINE MITOCHONDRIAL CARRIER PROTEIN"/>
    <property type="match status" value="1"/>
</dbReference>
<dbReference type="Proteomes" id="UP001279734">
    <property type="component" value="Unassembled WGS sequence"/>
</dbReference>
<dbReference type="GO" id="GO:0016020">
    <property type="term" value="C:membrane"/>
    <property type="evidence" value="ECO:0007669"/>
    <property type="project" value="UniProtKB-SubCell"/>
</dbReference>
<comment type="subcellular location">
    <subcellularLocation>
        <location evidence="1">Membrane</location>
        <topology evidence="1">Multi-pass membrane protein</topology>
    </subcellularLocation>
</comment>
<evidence type="ECO:0000256" key="6">
    <source>
        <dbReference type="ARBA" id="ARBA00022989"/>
    </source>
</evidence>
<proteinExistence type="inferred from homology"/>
<feature type="repeat" description="Solcar" evidence="8">
    <location>
        <begin position="248"/>
        <end position="331"/>
    </location>
</feature>
<feature type="repeat" description="Solcar" evidence="8">
    <location>
        <begin position="155"/>
        <end position="239"/>
    </location>
</feature>
<comment type="similarity">
    <text evidence="2 9">Belongs to the mitochondrial carrier (TC 2.A.29) family.</text>
</comment>
<dbReference type="Pfam" id="PF00153">
    <property type="entry name" value="Mito_carr"/>
    <property type="match status" value="3"/>
</dbReference>
<feature type="repeat" description="Solcar" evidence="8">
    <location>
        <begin position="342"/>
        <end position="430"/>
    </location>
</feature>
<evidence type="ECO:0000313" key="10">
    <source>
        <dbReference type="EMBL" id="GMH29743.1"/>
    </source>
</evidence>
<evidence type="ECO:0000256" key="3">
    <source>
        <dbReference type="ARBA" id="ARBA00022448"/>
    </source>
</evidence>
<dbReference type="FunFam" id="1.50.40.10:FF:000080">
    <property type="entry name" value="Mitochondrial substrate carrier protein-like"/>
    <property type="match status" value="1"/>
</dbReference>
<comment type="caution">
    <text evidence="10">The sequence shown here is derived from an EMBL/GenBank/DDBJ whole genome shotgun (WGS) entry which is preliminary data.</text>
</comment>
<dbReference type="FunFam" id="1.50.40.10:FF:000162">
    <property type="entry name" value="Mitochondrial substrate carrier protein-like"/>
    <property type="match status" value="1"/>
</dbReference>
<reference evidence="10" key="1">
    <citation type="submission" date="2023-05" db="EMBL/GenBank/DDBJ databases">
        <title>Nepenthes gracilis genome sequencing.</title>
        <authorList>
            <person name="Fukushima K."/>
        </authorList>
    </citation>
    <scope>NUCLEOTIDE SEQUENCE</scope>
    <source>
        <strain evidence="10">SING2019-196</strain>
    </source>
</reference>
<evidence type="ECO:0000256" key="7">
    <source>
        <dbReference type="ARBA" id="ARBA00023136"/>
    </source>
</evidence>
<sequence length="461" mass="50910">MSFEISYDLRKIYGWMSRISLSRPTLPVTTTHENEKTVECCGSTDVTTACEIVQADETSIQSDGLRAGTADFFDVTKSKELSFTKCLEFFRDKSAFVNHHATIISSGCIDEQHKYETYIDESSDNKVDGYGKLETEGEPTIKIHSQKVNYKNYFHGKQEHAASGALAGVFVSLCLHPVDTIKTVFQSCRADQKSVFSIGQSIISERGLMGLYRGIASNIATAAPISAIYTFTYETVKGSLLPLLPKEYHSFAHCTAGGCASIATSFIFTPSERIKQQMQVSSHYQNCWSAIVKIIGGGGLPSLYAGWGAVLCRNIPHSIIKFYTYESVKQLILSSQHPNTQPNTVQTLLCGGLAGSTAALFSTPFDVVKTRLQTQVPGSASRYHSVISALREISTQEGFKGLYRGLTPRLVMYMSQGALFFSSYEFFKSLFSLETLHQSSQITDYERETDDISMILSLLSS</sequence>
<accession>A0AAD3Y594</accession>
<evidence type="ECO:0000256" key="8">
    <source>
        <dbReference type="PROSITE-ProRule" id="PRU00282"/>
    </source>
</evidence>
<evidence type="ECO:0000256" key="4">
    <source>
        <dbReference type="ARBA" id="ARBA00022692"/>
    </source>
</evidence>
<evidence type="ECO:0000256" key="1">
    <source>
        <dbReference type="ARBA" id="ARBA00004141"/>
    </source>
</evidence>